<proteinExistence type="predicted"/>
<name>A0ABQ7NJ25_BRACM</name>
<dbReference type="EMBL" id="JADBGQ010000002">
    <property type="protein sequence ID" value="KAG5410121.1"/>
    <property type="molecule type" value="Genomic_DNA"/>
</dbReference>
<evidence type="ECO:0000313" key="3">
    <source>
        <dbReference type="EMBL" id="KAG5410121.1"/>
    </source>
</evidence>
<evidence type="ECO:0000313" key="4">
    <source>
        <dbReference type="Proteomes" id="UP000823674"/>
    </source>
</evidence>
<dbReference type="InterPro" id="IPR044730">
    <property type="entry name" value="RNase_H-like_dom_plant"/>
</dbReference>
<dbReference type="PANTHER" id="PTHR34146:SF3">
    <property type="entry name" value="POLYNUCLEOTIDYL TRANSFERASE, RIBONUCLEASE H-LIKE SUPERFAMILY PROTEIN"/>
    <property type="match status" value="1"/>
</dbReference>
<feature type="compositionally biased region" description="Low complexity" evidence="1">
    <location>
        <begin position="68"/>
        <end position="77"/>
    </location>
</feature>
<feature type="region of interest" description="Disordered" evidence="1">
    <location>
        <begin position="199"/>
        <end position="224"/>
    </location>
</feature>
<dbReference type="CDD" id="cd06222">
    <property type="entry name" value="RNase_H_like"/>
    <property type="match status" value="1"/>
</dbReference>
<feature type="region of interest" description="Disordered" evidence="1">
    <location>
        <begin position="1"/>
        <end position="42"/>
    </location>
</feature>
<dbReference type="Gene3D" id="3.30.420.10">
    <property type="entry name" value="Ribonuclease H-like superfamily/Ribonuclease H"/>
    <property type="match status" value="1"/>
</dbReference>
<dbReference type="InterPro" id="IPR002156">
    <property type="entry name" value="RNaseH_domain"/>
</dbReference>
<keyword evidence="4" id="KW-1185">Reference proteome</keyword>
<feature type="compositionally biased region" description="Basic and acidic residues" evidence="1">
    <location>
        <begin position="1"/>
        <end position="29"/>
    </location>
</feature>
<dbReference type="PANTHER" id="PTHR34146">
    <property type="entry name" value="POLYNUCLEOTIDYL TRANSFERASE, RIBONUCLEASE H-LIKE SUPERFAMILY PROTEIN-RELATED"/>
    <property type="match status" value="1"/>
</dbReference>
<comment type="caution">
    <text evidence="3">The sequence shown here is derived from an EMBL/GenBank/DDBJ whole genome shotgun (WGS) entry which is preliminary data.</text>
</comment>
<protein>
    <recommendedName>
        <fullName evidence="2">RNase H type-1 domain-containing protein</fullName>
    </recommendedName>
</protein>
<sequence>PSRYDERDEEENRWGRHADRIVRSRDNYPRRSRYGGARAGPYVRPNERSWQVKQSQHVVVGKGQTDVGTGTTSRSATSREIVPYEHLPDPVSRTEQISETLRSGDKLTSRKIASAIVTPSRMDHHMEENVTLRDRGEARALSFSSPGGTELSNGDDAIIGALSDMENLDQPDGGMLEDGVDDDDLLALDLMDLDGHQSQHASLVDKRQMDNTNATKSKKHGVKRNAPLGINHRKFEILRRGSPAKRSASTSSHAKGAVAQPNNNEGNQVLSLGNICLLDGSWTDSDRYSGCGWVWMDCGENIQLMGTRNFSRCESALHSEIEALRWAMENMLQHSSCQSFGTDCKELIAMIEKPQEWPRFATELEKIETLQICFPDFKIIHVPRARNQFPDFLAKTARTFRRVLLFIGCSIPVWLPRPPQA</sequence>
<feature type="domain" description="RNase H type-1" evidence="2">
    <location>
        <begin position="279"/>
        <end position="397"/>
    </location>
</feature>
<dbReference type="InterPro" id="IPR036397">
    <property type="entry name" value="RNaseH_sf"/>
</dbReference>
<dbReference type="Pfam" id="PF13456">
    <property type="entry name" value="RVT_3"/>
    <property type="match status" value="1"/>
</dbReference>
<dbReference type="InterPro" id="IPR012337">
    <property type="entry name" value="RNaseH-like_sf"/>
</dbReference>
<organism evidence="3 4">
    <name type="scientific">Brassica rapa subsp. trilocularis</name>
    <dbReference type="NCBI Taxonomy" id="1813537"/>
    <lineage>
        <taxon>Eukaryota</taxon>
        <taxon>Viridiplantae</taxon>
        <taxon>Streptophyta</taxon>
        <taxon>Embryophyta</taxon>
        <taxon>Tracheophyta</taxon>
        <taxon>Spermatophyta</taxon>
        <taxon>Magnoliopsida</taxon>
        <taxon>eudicotyledons</taxon>
        <taxon>Gunneridae</taxon>
        <taxon>Pentapetalae</taxon>
        <taxon>rosids</taxon>
        <taxon>malvids</taxon>
        <taxon>Brassicales</taxon>
        <taxon>Brassicaceae</taxon>
        <taxon>Brassiceae</taxon>
        <taxon>Brassica</taxon>
    </lineage>
</organism>
<evidence type="ECO:0000256" key="1">
    <source>
        <dbReference type="SAM" id="MobiDB-lite"/>
    </source>
</evidence>
<feature type="region of interest" description="Disordered" evidence="1">
    <location>
        <begin position="240"/>
        <end position="264"/>
    </location>
</feature>
<reference evidence="3 4" key="1">
    <citation type="submission" date="2021-03" db="EMBL/GenBank/DDBJ databases">
        <authorList>
            <person name="King G.J."/>
            <person name="Bancroft I."/>
            <person name="Baten A."/>
            <person name="Bloomfield J."/>
            <person name="Borpatragohain P."/>
            <person name="He Z."/>
            <person name="Irish N."/>
            <person name="Irwin J."/>
            <person name="Liu K."/>
            <person name="Mauleon R.P."/>
            <person name="Moore J."/>
            <person name="Morris R."/>
            <person name="Ostergaard L."/>
            <person name="Wang B."/>
            <person name="Wells R."/>
        </authorList>
    </citation>
    <scope>NUCLEOTIDE SEQUENCE [LARGE SCALE GENOMIC DNA]</scope>
    <source>
        <strain evidence="3">R-o-18</strain>
        <tissue evidence="3">Leaf</tissue>
    </source>
</reference>
<feature type="non-terminal residue" evidence="3">
    <location>
        <position position="1"/>
    </location>
</feature>
<evidence type="ECO:0000259" key="2">
    <source>
        <dbReference type="Pfam" id="PF13456"/>
    </source>
</evidence>
<feature type="compositionally biased region" description="Basic and acidic residues" evidence="1">
    <location>
        <begin position="199"/>
        <end position="209"/>
    </location>
</feature>
<feature type="region of interest" description="Disordered" evidence="1">
    <location>
        <begin position="57"/>
        <end position="77"/>
    </location>
</feature>
<dbReference type="Proteomes" id="UP000823674">
    <property type="component" value="Chromosome A02"/>
</dbReference>
<accession>A0ABQ7NJ25</accession>
<dbReference type="SUPFAM" id="SSF53098">
    <property type="entry name" value="Ribonuclease H-like"/>
    <property type="match status" value="1"/>
</dbReference>
<gene>
    <name evidence="3" type="primary">A02p039430.1_BraROA</name>
    <name evidence="3" type="ORF">IGI04_006440</name>
</gene>